<evidence type="ECO:0000256" key="4">
    <source>
        <dbReference type="SAM" id="SignalP"/>
    </source>
</evidence>
<dbReference type="EMBL" id="JANCLU010000001">
    <property type="protein sequence ID" value="MCP8937326.1"/>
    <property type="molecule type" value="Genomic_DNA"/>
</dbReference>
<comment type="caution">
    <text evidence="6">The sequence shown here is derived from an EMBL/GenBank/DDBJ whole genome shotgun (WGS) entry which is preliminary data.</text>
</comment>
<accession>A0ABT1L8P0</accession>
<keyword evidence="7" id="KW-1185">Reference proteome</keyword>
<dbReference type="Pfam" id="PF13144">
    <property type="entry name" value="ChapFlgA"/>
    <property type="match status" value="1"/>
</dbReference>
<keyword evidence="2 4" id="KW-0732">Signal</keyword>
<evidence type="ECO:0000256" key="1">
    <source>
        <dbReference type="ARBA" id="ARBA00004418"/>
    </source>
</evidence>
<name>A0ABT1L8P0_9HYPH</name>
<feature type="signal peptide" evidence="4">
    <location>
        <begin position="1"/>
        <end position="25"/>
    </location>
</feature>
<evidence type="ECO:0000313" key="6">
    <source>
        <dbReference type="EMBL" id="MCP8937326.1"/>
    </source>
</evidence>
<dbReference type="InterPro" id="IPR039246">
    <property type="entry name" value="Flagellar_FlgA"/>
</dbReference>
<evidence type="ECO:0000256" key="2">
    <source>
        <dbReference type="ARBA" id="ARBA00022729"/>
    </source>
</evidence>
<keyword evidence="6" id="KW-0969">Cilium</keyword>
<evidence type="ECO:0000256" key="3">
    <source>
        <dbReference type="ARBA" id="ARBA00022764"/>
    </source>
</evidence>
<dbReference type="CDD" id="cd11614">
    <property type="entry name" value="SAF_CpaB_FlgA_like"/>
    <property type="match status" value="1"/>
</dbReference>
<dbReference type="Gene3D" id="2.30.30.760">
    <property type="match status" value="1"/>
</dbReference>
<feature type="chain" id="PRO_5046113484" evidence="4">
    <location>
        <begin position="26"/>
        <end position="327"/>
    </location>
</feature>
<dbReference type="SMART" id="SM00858">
    <property type="entry name" value="SAF"/>
    <property type="match status" value="1"/>
</dbReference>
<feature type="domain" description="SAF" evidence="5">
    <location>
        <begin position="190"/>
        <end position="251"/>
    </location>
</feature>
<evidence type="ECO:0000259" key="5">
    <source>
        <dbReference type="SMART" id="SM00858"/>
    </source>
</evidence>
<comment type="subcellular location">
    <subcellularLocation>
        <location evidence="1">Periplasm</location>
    </subcellularLocation>
</comment>
<gene>
    <name evidence="6" type="primary">flgA</name>
    <name evidence="6" type="ORF">NK718_02255</name>
</gene>
<organism evidence="6 7">
    <name type="scientific">Alsobacter ponti</name>
    <dbReference type="NCBI Taxonomy" id="2962936"/>
    <lineage>
        <taxon>Bacteria</taxon>
        <taxon>Pseudomonadati</taxon>
        <taxon>Pseudomonadota</taxon>
        <taxon>Alphaproteobacteria</taxon>
        <taxon>Hyphomicrobiales</taxon>
        <taxon>Alsobacteraceae</taxon>
        <taxon>Alsobacter</taxon>
    </lineage>
</organism>
<dbReference type="PANTHER" id="PTHR36307">
    <property type="entry name" value="FLAGELLA BASAL BODY P-RING FORMATION PROTEIN FLGA"/>
    <property type="match status" value="1"/>
</dbReference>
<dbReference type="RefSeq" id="WP_254738178.1">
    <property type="nucleotide sequence ID" value="NZ_JANCLU010000001.1"/>
</dbReference>
<keyword evidence="6" id="KW-0282">Flagellum</keyword>
<keyword evidence="6" id="KW-0966">Cell projection</keyword>
<proteinExistence type="predicted"/>
<protein>
    <submittedName>
        <fullName evidence="6">Flagellar basal body P-ring formation chaperone FlgA</fullName>
    </submittedName>
</protein>
<dbReference type="InterPro" id="IPR013974">
    <property type="entry name" value="SAF"/>
</dbReference>
<evidence type="ECO:0000313" key="7">
    <source>
        <dbReference type="Proteomes" id="UP001205890"/>
    </source>
</evidence>
<reference evidence="6 7" key="1">
    <citation type="submission" date="2022-07" db="EMBL/GenBank/DDBJ databases">
        <authorList>
            <person name="Li W.-J."/>
            <person name="Deng Q.-Q."/>
        </authorList>
    </citation>
    <scope>NUCLEOTIDE SEQUENCE [LARGE SCALE GENOMIC DNA]</scope>
    <source>
        <strain evidence="6 7">SYSU M60028</strain>
    </source>
</reference>
<dbReference type="Gene3D" id="3.90.1210.10">
    <property type="entry name" value="Antifreeze-like/N-acetylneuraminic acid synthase C-terminal domain"/>
    <property type="match status" value="1"/>
</dbReference>
<dbReference type="PANTHER" id="PTHR36307:SF1">
    <property type="entry name" value="FLAGELLA BASAL BODY P-RING FORMATION PROTEIN FLGA"/>
    <property type="match status" value="1"/>
</dbReference>
<sequence length="327" mass="33135">MTVATFALRAALGLAAALAPALALAQGAPAVRPNVLVQGETVLLGDLVDNAGAAALSPVFRAPAPGRSGTIQIVRVIEAASAAGVGGLDKSVLSQVVVTRAARRVEKDEIAAALAAALARQGLDQAEIAVTLENDDPALFVETDATGPVGVPRLAYDPRAQRVEAEVTVGGSRLLTLRPARVSASVVDSVPTPVLGRALSRGDVLREGDIRLERRPRREALAGVADAASLVGKVAKVQLSAGAILRDADLARQTVVDKGGAVQVVFETVGLNLSARGKALESGAVGDIVAVQNIQSKRTLQGTVIGPGIVSVMAAPGRVAAAEAAVR</sequence>
<dbReference type="Proteomes" id="UP001205890">
    <property type="component" value="Unassembled WGS sequence"/>
</dbReference>
<keyword evidence="3" id="KW-0574">Periplasm</keyword>
<dbReference type="InterPro" id="IPR017585">
    <property type="entry name" value="SAF_FlgA"/>
</dbReference>
<dbReference type="NCBIfam" id="TIGR03170">
    <property type="entry name" value="flgA_cterm"/>
    <property type="match status" value="1"/>
</dbReference>